<dbReference type="VEuPathDB" id="VectorBase:RPRC011826"/>
<sequence>MAAPYYRHYQLSLSPHAFFPESIFLRAVSFVVLCLCDLCTMPSDKKSACSSSGAQNLNESGAADINSLIIAKLDSLSSDIAAVRKEQNTLLTDLKHFKTDFKKLSAKLEKELKVCKNQITVLIKENESLKGQIIDLNREVLQCSQNSFQNFVKIDNIPLNENEDLFDILQRIAKVIDIEMRIDMVDYIYRRKFGRQNPPSVIIKFLYSSVKNRFIVNSRKNKEKINTEMGHQIFVNELLTPFTYKLFKQVRELKGQGLLDSVWHKNGIILVKRNINDKPKVIRCKEDLLFLRPPGKSGIPGYTSDENDQEISESDASLQSTGSKRKRAPRVLQPAGSIANFLVKNPK</sequence>
<dbReference type="OMA" id="MSIVHCE"/>
<proteinExistence type="predicted"/>
<dbReference type="InterPro" id="IPR057251">
    <property type="entry name" value="FP_C"/>
</dbReference>
<dbReference type="EnsemblMetazoa" id="RPRC011826-RA">
    <property type="protein sequence ID" value="RPRC011826-PA"/>
    <property type="gene ID" value="RPRC011826"/>
</dbReference>
<evidence type="ECO:0000313" key="5">
    <source>
        <dbReference type="Proteomes" id="UP000015103"/>
    </source>
</evidence>
<feature type="coiled-coil region" evidence="1">
    <location>
        <begin position="105"/>
        <end position="139"/>
    </location>
</feature>
<reference evidence="4" key="1">
    <citation type="submission" date="2015-05" db="UniProtKB">
        <authorList>
            <consortium name="EnsemblMetazoa"/>
        </authorList>
    </citation>
    <scope>IDENTIFICATION</scope>
</reference>
<evidence type="ECO:0000256" key="1">
    <source>
        <dbReference type="SAM" id="Coils"/>
    </source>
</evidence>
<keyword evidence="1" id="KW-0175">Coiled coil</keyword>
<dbReference type="HOGENOM" id="CLU_080819_0_0_1"/>
<name>T1I6A7_RHOPR</name>
<evidence type="ECO:0000313" key="4">
    <source>
        <dbReference type="EnsemblMetazoa" id="RPRC011826-PA"/>
    </source>
</evidence>
<dbReference type="Pfam" id="PF25298">
    <property type="entry name" value="Baculo_FP_2nd"/>
    <property type="match status" value="1"/>
</dbReference>
<dbReference type="eggNOG" id="ENOG502SYNT">
    <property type="taxonomic scope" value="Eukaryota"/>
</dbReference>
<evidence type="ECO:0000259" key="3">
    <source>
        <dbReference type="Pfam" id="PF25298"/>
    </source>
</evidence>
<dbReference type="InParanoid" id="T1I6A7"/>
<dbReference type="AlphaFoldDB" id="T1I6A7"/>
<feature type="domain" description="FP protein C-terminal" evidence="3">
    <location>
        <begin position="240"/>
        <end position="288"/>
    </location>
</feature>
<organism evidence="4 5">
    <name type="scientific">Rhodnius prolixus</name>
    <name type="common">Triatomid bug</name>
    <dbReference type="NCBI Taxonomy" id="13249"/>
    <lineage>
        <taxon>Eukaryota</taxon>
        <taxon>Metazoa</taxon>
        <taxon>Ecdysozoa</taxon>
        <taxon>Arthropoda</taxon>
        <taxon>Hexapoda</taxon>
        <taxon>Insecta</taxon>
        <taxon>Pterygota</taxon>
        <taxon>Neoptera</taxon>
        <taxon>Paraneoptera</taxon>
        <taxon>Hemiptera</taxon>
        <taxon>Heteroptera</taxon>
        <taxon>Panheteroptera</taxon>
        <taxon>Cimicomorpha</taxon>
        <taxon>Reduviidae</taxon>
        <taxon>Triatominae</taxon>
        <taxon>Rhodnius</taxon>
    </lineage>
</organism>
<protein>
    <recommendedName>
        <fullName evidence="3">FP protein C-terminal domain-containing protein</fullName>
    </recommendedName>
</protein>
<dbReference type="EMBL" id="ACPB03009882">
    <property type="status" value="NOT_ANNOTATED_CDS"/>
    <property type="molecule type" value="Genomic_DNA"/>
</dbReference>
<evidence type="ECO:0000256" key="2">
    <source>
        <dbReference type="SAM" id="MobiDB-lite"/>
    </source>
</evidence>
<keyword evidence="5" id="KW-1185">Reference proteome</keyword>
<feature type="region of interest" description="Disordered" evidence="2">
    <location>
        <begin position="299"/>
        <end position="332"/>
    </location>
</feature>
<dbReference type="Proteomes" id="UP000015103">
    <property type="component" value="Unassembled WGS sequence"/>
</dbReference>
<accession>T1I6A7</accession>